<gene>
    <name evidence="6" type="ORF">FNF27_04632</name>
    <name evidence="5" type="ORF">FNF28_03836</name>
    <name evidence="3" type="ORF">FNF29_02827</name>
    <name evidence="4" type="ORF">FNF31_02936</name>
</gene>
<dbReference type="PANTHER" id="PTHR38745:SF2">
    <property type="entry name" value="TYROSINE SPECIFIC PROTEIN PHOSPHATASES DOMAIN-CONTAINING PROTEIN"/>
    <property type="match status" value="1"/>
</dbReference>
<dbReference type="Proteomes" id="UP000323011">
    <property type="component" value="Unassembled WGS sequence"/>
</dbReference>
<dbReference type="EMBL" id="VLTN01000014">
    <property type="protein sequence ID" value="KAA0153838.1"/>
    <property type="molecule type" value="Genomic_DNA"/>
</dbReference>
<dbReference type="Proteomes" id="UP000324907">
    <property type="component" value="Unassembled WGS sequence"/>
</dbReference>
<comment type="caution">
    <text evidence="6">The sequence shown here is derived from an EMBL/GenBank/DDBJ whole genome shotgun (WGS) entry which is preliminary data.</text>
</comment>
<dbReference type="OrthoDB" id="193277at2759"/>
<dbReference type="EMBL" id="VLTL01000056">
    <property type="protein sequence ID" value="KAA0164495.1"/>
    <property type="molecule type" value="Genomic_DNA"/>
</dbReference>
<evidence type="ECO:0000313" key="9">
    <source>
        <dbReference type="Proteomes" id="UP000324907"/>
    </source>
</evidence>
<evidence type="ECO:0000313" key="6">
    <source>
        <dbReference type="EMBL" id="KAA0173876.1"/>
    </source>
</evidence>
<evidence type="ECO:0000313" key="5">
    <source>
        <dbReference type="EMBL" id="KAA0164495.1"/>
    </source>
</evidence>
<evidence type="ECO:0000313" key="4">
    <source>
        <dbReference type="EMBL" id="KAA0163113.1"/>
    </source>
</evidence>
<dbReference type="EMBL" id="VLTM01000023">
    <property type="protein sequence ID" value="KAA0163113.1"/>
    <property type="molecule type" value="Genomic_DNA"/>
</dbReference>
<dbReference type="OMA" id="KALEWDF"/>
<evidence type="ECO:0000313" key="8">
    <source>
        <dbReference type="Proteomes" id="UP000323011"/>
    </source>
</evidence>
<dbReference type="Proteomes" id="UP000322899">
    <property type="component" value="Unassembled WGS sequence"/>
</dbReference>
<dbReference type="PANTHER" id="PTHR38745">
    <property type="entry name" value="PHOSPHATASE, PUTATIVE-RELATED"/>
    <property type="match status" value="1"/>
</dbReference>
<dbReference type="EMBL" id="VLTO01000028">
    <property type="protein sequence ID" value="KAA0173876.1"/>
    <property type="molecule type" value="Genomic_DNA"/>
</dbReference>
<reference evidence="7 8" key="1">
    <citation type="submission" date="2019-07" db="EMBL/GenBank/DDBJ databases">
        <title>Genomes of Cafeteria roenbergensis.</title>
        <authorList>
            <person name="Fischer M.G."/>
            <person name="Hackl T."/>
            <person name="Roman M."/>
        </authorList>
    </citation>
    <scope>NUCLEOTIDE SEQUENCE [LARGE SCALE GENOMIC DNA]</scope>
    <source>
        <strain evidence="3 8">BVI</strain>
        <strain evidence="4 10">Cflag</strain>
        <strain evidence="6 7">E4-10P</strain>
        <strain evidence="5 9">RCC970-E3</strain>
    </source>
</reference>
<dbReference type="InterPro" id="IPR000387">
    <property type="entry name" value="Tyr_Pase_dom"/>
</dbReference>
<proteinExistence type="predicted"/>
<evidence type="ECO:0000259" key="2">
    <source>
        <dbReference type="PROSITE" id="PS50056"/>
    </source>
</evidence>
<evidence type="ECO:0000313" key="3">
    <source>
        <dbReference type="EMBL" id="KAA0153838.1"/>
    </source>
</evidence>
<dbReference type="InterPro" id="IPR029021">
    <property type="entry name" value="Prot-tyrosine_phosphatase-like"/>
</dbReference>
<dbReference type="SUPFAM" id="SSF52799">
    <property type="entry name" value="(Phosphotyrosine protein) phosphatases II"/>
    <property type="match status" value="1"/>
</dbReference>
<feature type="signal peptide" evidence="1">
    <location>
        <begin position="1"/>
        <end position="18"/>
    </location>
</feature>
<sequence length="240" mass="26909">MLQAVALLLSLGAIAARADIDFKRLHVVDVSPNGRNWIFRSNFPKVTVNGTGKFAFPNPLLGWMQQRAKEEGGGKPFPAAFTLNDISFDNVLELKDIMIEIDYYKTHPSTGNLTFWPLVGQFIPPQDFNETDRSKLANDPATLWAIDQLPQRLPEIRAKLLDESGPPTVYLWHCEAGCDRTGEFSGAYYMNYAGLNVSEAFARNTAECGRAPNYWSKNAQAWWCETRNAEGHDEGNCLSF</sequence>
<name>A0A5A8E828_CAFRO</name>
<dbReference type="Proteomes" id="UP000325113">
    <property type="component" value="Unassembled WGS sequence"/>
</dbReference>
<dbReference type="Gene3D" id="3.90.190.10">
    <property type="entry name" value="Protein tyrosine phosphatase superfamily"/>
    <property type="match status" value="1"/>
</dbReference>
<evidence type="ECO:0000313" key="10">
    <source>
        <dbReference type="Proteomes" id="UP000325113"/>
    </source>
</evidence>
<feature type="chain" id="PRO_5033473058" description="Tyrosine specific protein phosphatases domain-containing protein" evidence="1">
    <location>
        <begin position="19"/>
        <end position="240"/>
    </location>
</feature>
<dbReference type="AlphaFoldDB" id="A0A5A8E828"/>
<protein>
    <recommendedName>
        <fullName evidence="2">Tyrosine specific protein phosphatases domain-containing protein</fullName>
    </recommendedName>
</protein>
<feature type="domain" description="Tyrosine specific protein phosphatases" evidence="2">
    <location>
        <begin position="147"/>
        <end position="201"/>
    </location>
</feature>
<dbReference type="PROSITE" id="PS50056">
    <property type="entry name" value="TYR_PHOSPHATASE_2"/>
    <property type="match status" value="1"/>
</dbReference>
<keyword evidence="1" id="KW-0732">Signal</keyword>
<evidence type="ECO:0000313" key="7">
    <source>
        <dbReference type="Proteomes" id="UP000322899"/>
    </source>
</evidence>
<organism evidence="6 7">
    <name type="scientific">Cafeteria roenbergensis</name>
    <name type="common">Marine flagellate</name>
    <dbReference type="NCBI Taxonomy" id="33653"/>
    <lineage>
        <taxon>Eukaryota</taxon>
        <taxon>Sar</taxon>
        <taxon>Stramenopiles</taxon>
        <taxon>Bigyra</taxon>
        <taxon>Opalozoa</taxon>
        <taxon>Bicosoecida</taxon>
        <taxon>Cafeteriaceae</taxon>
        <taxon>Cafeteria</taxon>
    </lineage>
</organism>
<evidence type="ECO:0000256" key="1">
    <source>
        <dbReference type="SAM" id="SignalP"/>
    </source>
</evidence>
<keyword evidence="8" id="KW-1185">Reference proteome</keyword>
<accession>A0A5A8E828</accession>